<dbReference type="HOGENOM" id="CLU_2681301_0_0_9"/>
<evidence type="ECO:0000313" key="3">
    <source>
        <dbReference type="Proteomes" id="UP000007041"/>
    </source>
</evidence>
<protein>
    <recommendedName>
        <fullName evidence="4">Arc-like DNA binding domain-containing protein</fullName>
    </recommendedName>
</protein>
<sequence>MGKISDKNTRTLITIPKELKTELEEIAKNQNRSFNNLIITILKDYINSFCASKRPEKAASNSSDKGSTLEKRPL</sequence>
<dbReference type="KEGG" id="cst:CLOST_0069"/>
<dbReference type="InterPro" id="IPR010985">
    <property type="entry name" value="Ribbon_hlx_hlx"/>
</dbReference>
<dbReference type="BioCyc" id="CSTI499177:GJE9-73-MONOMER"/>
<dbReference type="AlphaFoldDB" id="E3PR81"/>
<evidence type="ECO:0000256" key="1">
    <source>
        <dbReference type="SAM" id="MobiDB-lite"/>
    </source>
</evidence>
<evidence type="ECO:0000313" key="2">
    <source>
        <dbReference type="EMBL" id="CBH20199.1"/>
    </source>
</evidence>
<proteinExistence type="predicted"/>
<evidence type="ECO:0008006" key="4">
    <source>
        <dbReference type="Google" id="ProtNLM"/>
    </source>
</evidence>
<dbReference type="eggNOG" id="ENOG502ZIBS">
    <property type="taxonomic scope" value="Bacteria"/>
</dbReference>
<keyword evidence="3" id="KW-1185">Reference proteome</keyword>
<dbReference type="SUPFAM" id="SSF47598">
    <property type="entry name" value="Ribbon-helix-helix"/>
    <property type="match status" value="1"/>
</dbReference>
<dbReference type="Gene3D" id="1.10.1220.10">
    <property type="entry name" value="Met repressor-like"/>
    <property type="match status" value="1"/>
</dbReference>
<name>E3PR81_ACESD</name>
<feature type="region of interest" description="Disordered" evidence="1">
    <location>
        <begin position="53"/>
        <end position="74"/>
    </location>
</feature>
<accession>E3PR81</accession>
<dbReference type="Proteomes" id="UP000007041">
    <property type="component" value="Chromosome"/>
</dbReference>
<reference evidence="3" key="1">
    <citation type="journal article" date="2010" name="BMC Genomics">
        <title>Clostridium sticklandii, a specialist in amino acid degradation:revisiting its metabolism through its genome sequence.</title>
        <authorList>
            <person name="Fonknechten N."/>
            <person name="Chaussonnerie S."/>
            <person name="Tricot S."/>
            <person name="Lajus A."/>
            <person name="Andreesen J.R."/>
            <person name="Perchat N."/>
            <person name="Pelletier E."/>
            <person name="Gouyvenoux M."/>
            <person name="Barbe V."/>
            <person name="Salanoubat M."/>
            <person name="Le Paslier D."/>
            <person name="Weissenbach J."/>
            <person name="Cohen G.N."/>
            <person name="Kreimeyer A."/>
        </authorList>
    </citation>
    <scope>NUCLEOTIDE SEQUENCE [LARGE SCALE GENOMIC DNA]</scope>
    <source>
        <strain evidence="3">ATCC 12662 / DSM 519 / JCM 1433 / CCUG 9281 / NCIMB 10654 / HF</strain>
    </source>
</reference>
<dbReference type="EMBL" id="FP565809">
    <property type="protein sequence ID" value="CBH20199.1"/>
    <property type="molecule type" value="Genomic_DNA"/>
</dbReference>
<dbReference type="GO" id="GO:0006355">
    <property type="term" value="P:regulation of DNA-templated transcription"/>
    <property type="evidence" value="ECO:0007669"/>
    <property type="project" value="InterPro"/>
</dbReference>
<organism evidence="2 3">
    <name type="scientific">Acetoanaerobium sticklandii (strain ATCC 12662 / DSM 519 / JCM 1433 / CCUG 9281 / NCIMB 10654 / HF)</name>
    <name type="common">Clostridium sticklandii</name>
    <dbReference type="NCBI Taxonomy" id="499177"/>
    <lineage>
        <taxon>Bacteria</taxon>
        <taxon>Bacillati</taxon>
        <taxon>Bacillota</taxon>
        <taxon>Clostridia</taxon>
        <taxon>Peptostreptococcales</taxon>
        <taxon>Filifactoraceae</taxon>
        <taxon>Acetoanaerobium</taxon>
    </lineage>
</organism>
<dbReference type="InterPro" id="IPR013321">
    <property type="entry name" value="Arc_rbn_hlx_hlx"/>
</dbReference>
<gene>
    <name evidence="2" type="ordered locus">CLOST_0069</name>
</gene>